<protein>
    <submittedName>
        <fullName evidence="1">Uncharacterized protein</fullName>
    </submittedName>
</protein>
<evidence type="ECO:0000313" key="2">
    <source>
        <dbReference type="Proteomes" id="UP000277464"/>
    </source>
</evidence>
<dbReference type="AlphaFoldDB" id="A0A7Z9CYK7"/>
<dbReference type="EMBL" id="LR134270">
    <property type="protein sequence ID" value="VED79567.1"/>
    <property type="molecule type" value="Genomic_DNA"/>
</dbReference>
<accession>A0A7Z9CYK7</accession>
<proteinExistence type="predicted"/>
<evidence type="ECO:0000313" key="1">
    <source>
        <dbReference type="EMBL" id="VED79567.1"/>
    </source>
</evidence>
<gene>
    <name evidence="1" type="ORF">NCTC8196_02936</name>
</gene>
<name>A0A7Z9CYK7_9ESCH</name>
<reference evidence="1 2" key="1">
    <citation type="submission" date="2018-12" db="EMBL/GenBank/DDBJ databases">
        <authorList>
            <consortium name="Pathogen Informatics"/>
        </authorList>
    </citation>
    <scope>NUCLEOTIDE SEQUENCE [LARGE SCALE GENOMIC DNA]</scope>
    <source>
        <strain evidence="1 2">NCTC8196</strain>
    </source>
</reference>
<sequence length="40" mass="4434">MGIACTINLLCSVSDEDPQNIRSIKKAVHYSCKNKYTASM</sequence>
<organism evidence="1 2">
    <name type="scientific">Escherichia marmotae</name>
    <dbReference type="NCBI Taxonomy" id="1499973"/>
    <lineage>
        <taxon>Bacteria</taxon>
        <taxon>Pseudomonadati</taxon>
        <taxon>Pseudomonadota</taxon>
        <taxon>Gammaproteobacteria</taxon>
        <taxon>Enterobacterales</taxon>
        <taxon>Enterobacteriaceae</taxon>
        <taxon>Escherichia</taxon>
    </lineage>
</organism>
<dbReference type="Proteomes" id="UP000277464">
    <property type="component" value="Chromosome"/>
</dbReference>